<dbReference type="SUPFAM" id="SSF55804">
    <property type="entry name" value="Phoshotransferase/anion transport protein"/>
    <property type="match status" value="1"/>
</dbReference>
<dbReference type="AlphaFoldDB" id="A0ABC8A6Y8"/>
<organism evidence="7 8">
    <name type="scientific">Lactococcus lactis subsp. lactis NCDO 2118</name>
    <dbReference type="NCBI Taxonomy" id="1117941"/>
    <lineage>
        <taxon>Bacteria</taxon>
        <taxon>Bacillati</taxon>
        <taxon>Bacillota</taxon>
        <taxon>Bacilli</taxon>
        <taxon>Lactobacillales</taxon>
        <taxon>Streptococcaceae</taxon>
        <taxon>Lactococcus</taxon>
    </lineage>
</organism>
<keyword evidence="1" id="KW-0677">Repeat</keyword>
<reference evidence="7 8" key="1">
    <citation type="submission" date="2014-07" db="EMBL/GenBank/DDBJ databases">
        <title>Genome sequence of Lactococcus lactis subsp. lactis NCDO 2118, a GABA-producing strain.</title>
        <authorList>
            <person name="Oliveira L.C."/>
            <person name="Saraiva T.D.L."/>
            <person name="Soares S.C."/>
            <person name="Ramos R.T.J."/>
            <person name="Sa P.H.C.G."/>
            <person name="Carneiro A.R."/>
            <person name="Miranda F."/>
            <person name="Freire M."/>
            <person name="Renan W."/>
            <person name="Oliveira A.F.Jr."/>
            <person name="Santos A.R."/>
            <person name="Pinto A.C."/>
            <person name="Souza B.M."/>
            <person name="Castro C.P."/>
            <person name="Diniz C.A.A."/>
            <person name="Rocha C.S."/>
            <person name="Mariano D.C.B."/>
            <person name="Aguiar E.L."/>
            <person name="Folador E.L."/>
            <person name="Barbosa E.G.V."/>
            <person name="Aburjaile F.F."/>
            <person name="Goncalves L.A."/>
            <person name="Guimaraes L.C."/>
            <person name="Azevedo M.S.P."/>
            <person name="Agresti P.C.M."/>
            <person name="Faria R.F."/>
            <person name="Tiwari S."/>
            <person name="Almeida S.S."/>
            <person name="Hassan S.S."/>
            <person name="Pereira V.B."/>
            <person name="Abreu V.A.C."/>
            <person name="Pereira U.P."/>
            <person name="Dorella F.A."/>
            <person name="Carvalho A.F."/>
            <person name="Pereira F.L."/>
            <person name="Leal C.A.G."/>
            <person name="Figueiredo H.C.P."/>
            <person name="Silva A."/>
            <person name="Miyoshi A."/>
            <person name="Azevedo V."/>
        </authorList>
    </citation>
    <scope>NUCLEOTIDE SEQUENCE [LARGE SCALE GENOMIC DNA]</scope>
    <source>
        <strain evidence="7 8">NCDO 2118</strain>
    </source>
</reference>
<evidence type="ECO:0000256" key="1">
    <source>
        <dbReference type="ARBA" id="ARBA00022737"/>
    </source>
</evidence>
<gene>
    <name evidence="7" type="ORF">NCDO2118_1596</name>
</gene>
<dbReference type="Pfam" id="PF00874">
    <property type="entry name" value="PRD"/>
    <property type="match status" value="1"/>
</dbReference>
<dbReference type="InterPro" id="IPR050661">
    <property type="entry name" value="BglG_antiterminators"/>
</dbReference>
<dbReference type="InterPro" id="IPR013196">
    <property type="entry name" value="HTH_11"/>
</dbReference>
<keyword evidence="4" id="KW-0804">Transcription</keyword>
<dbReference type="InterPro" id="IPR016152">
    <property type="entry name" value="PTrfase/Anion_transptr"/>
</dbReference>
<evidence type="ECO:0000256" key="2">
    <source>
        <dbReference type="ARBA" id="ARBA00023015"/>
    </source>
</evidence>
<proteinExistence type="predicted"/>
<evidence type="ECO:0000256" key="3">
    <source>
        <dbReference type="ARBA" id="ARBA00023159"/>
    </source>
</evidence>
<evidence type="ECO:0000313" key="8">
    <source>
        <dbReference type="Proteomes" id="UP000028594"/>
    </source>
</evidence>
<keyword evidence="3" id="KW-0010">Activator</keyword>
<dbReference type="InterPro" id="IPR002178">
    <property type="entry name" value="PTS_EIIA_type-2_dom"/>
</dbReference>
<dbReference type="EMBL" id="CP009054">
    <property type="protein sequence ID" value="AII13069.1"/>
    <property type="molecule type" value="Genomic_DNA"/>
</dbReference>
<dbReference type="CDD" id="cd00211">
    <property type="entry name" value="PTS_IIA_fru"/>
    <property type="match status" value="1"/>
</dbReference>
<evidence type="ECO:0000259" key="5">
    <source>
        <dbReference type="PROSITE" id="PS51094"/>
    </source>
</evidence>
<dbReference type="InterPro" id="IPR007737">
    <property type="entry name" value="Mga_HTH"/>
</dbReference>
<dbReference type="Pfam" id="PF00359">
    <property type="entry name" value="PTS_EIIA_2"/>
    <property type="match status" value="1"/>
</dbReference>
<dbReference type="SUPFAM" id="SSF63520">
    <property type="entry name" value="PTS-regulatory domain, PRD"/>
    <property type="match status" value="1"/>
</dbReference>
<dbReference type="KEGG" id="llx:NCDO2118_1596"/>
<dbReference type="Pfam" id="PF05043">
    <property type="entry name" value="Mga"/>
    <property type="match status" value="1"/>
</dbReference>
<dbReference type="InterPro" id="IPR036634">
    <property type="entry name" value="PRD_sf"/>
</dbReference>
<dbReference type="InterPro" id="IPR011608">
    <property type="entry name" value="PRD"/>
</dbReference>
<evidence type="ECO:0000256" key="4">
    <source>
        <dbReference type="ARBA" id="ARBA00023163"/>
    </source>
</evidence>
<dbReference type="CDD" id="cd00133">
    <property type="entry name" value="PTS_IIB"/>
    <property type="match status" value="1"/>
</dbReference>
<dbReference type="Gene3D" id="1.10.10.10">
    <property type="entry name" value="Winged helix-like DNA-binding domain superfamily/Winged helix DNA-binding domain"/>
    <property type="match status" value="2"/>
</dbReference>
<accession>A0ABC8A6Y8</accession>
<dbReference type="Proteomes" id="UP000028594">
    <property type="component" value="Chromosome"/>
</dbReference>
<keyword evidence="2" id="KW-0805">Transcription regulation</keyword>
<feature type="domain" description="PTS EIIA type-2" evidence="5">
    <location>
        <begin position="510"/>
        <end position="648"/>
    </location>
</feature>
<sequence>MVIHNLNGRHMMQLSFQRLDDILNYLITQSSPVTLDALSKLTKVSGRTVRSDIKSINELISKQGAEVFLIRKKGYLLSYHNKKIFEDFWNNKDTGTFLFTSSESRIQYLLRLFLTSDSFITQDFLLSVLFVSTNTLYNDFRTVKHLLADYQLSIVNKSNLGYRLEGEEIDIRMAINQLIFQENLTDFITASNTREKDLCLNIDFQKFSFFFEKYLNKIVQKDSDYFHKNAFSGILLSFSRIKEKKIINNFDLNPSLKEKVKKAILDFLRASEDEFKIVIPEVERRYIIYLLTENFPSLLFDNNNKENMLLAKQIVSDVTFDLFQLTKSRWTLDEGLKLSLIDHFNRLLNIHQIKSTRNNPILDVVKNDFPYPFELAISQVQKIEKRYDVSLTEDEVSYIALYFASAIENSNDNVLTIAVVCGTGKILSSIIEGRIRKKFPYTFSEIKKLSYLEYEELENKNKYQIVVTTIQNKNLAQKNVIFFDNSNLNKSFKNIEKRIKEINLITISNRHFNPSHFMVIEEKKSKETVLEEISNILYKDKSVTIDFFNDLLAREELSSTVINDSIALPHPLNDSVIKSTIFVAVVPRGLEWDENTNVKFIFLLAIKSNEVEELQNVYDTLLDFIYSNDKQESLIKNPNYNNLLNIFT</sequence>
<dbReference type="PROSITE" id="PS51372">
    <property type="entry name" value="PRD_2"/>
    <property type="match status" value="1"/>
</dbReference>
<dbReference type="PANTHER" id="PTHR30185:SF13">
    <property type="entry name" value="LICABCH OPERON REGULATOR-RELATED"/>
    <property type="match status" value="1"/>
</dbReference>
<dbReference type="PANTHER" id="PTHR30185">
    <property type="entry name" value="CRYPTIC BETA-GLUCOSIDE BGL OPERON ANTITERMINATOR"/>
    <property type="match status" value="1"/>
</dbReference>
<dbReference type="Pfam" id="PF08279">
    <property type="entry name" value="HTH_11"/>
    <property type="match status" value="1"/>
</dbReference>
<evidence type="ECO:0000313" key="7">
    <source>
        <dbReference type="EMBL" id="AII13069.1"/>
    </source>
</evidence>
<evidence type="ECO:0000259" key="6">
    <source>
        <dbReference type="PROSITE" id="PS51372"/>
    </source>
</evidence>
<dbReference type="PROSITE" id="PS51094">
    <property type="entry name" value="PTS_EIIA_TYPE_2"/>
    <property type="match status" value="1"/>
</dbReference>
<dbReference type="Gene3D" id="1.10.1790.10">
    <property type="entry name" value="PRD domain"/>
    <property type="match status" value="1"/>
</dbReference>
<dbReference type="Gene3D" id="3.40.930.10">
    <property type="entry name" value="Mannitol-specific EII, Chain A"/>
    <property type="match status" value="1"/>
</dbReference>
<dbReference type="InterPro" id="IPR036388">
    <property type="entry name" value="WH-like_DNA-bd_sf"/>
</dbReference>
<feature type="domain" description="PRD" evidence="6">
    <location>
        <begin position="302"/>
        <end position="413"/>
    </location>
</feature>
<name>A0ABC8A6Y8_LACLL</name>
<protein>
    <submittedName>
        <fullName evidence="7">Transcriptional antiterminator</fullName>
    </submittedName>
</protein>